<comment type="cofactor">
    <cofactor evidence="1">
        <name>FAD</name>
        <dbReference type="ChEBI" id="CHEBI:57692"/>
    </cofactor>
</comment>
<evidence type="ECO:0000313" key="6">
    <source>
        <dbReference type="EMBL" id="MPY38414.1"/>
    </source>
</evidence>
<comment type="caution">
    <text evidence="6">The sequence shown here is derived from an EMBL/GenBank/DDBJ whole genome shotgun (WGS) entry which is preliminary data.</text>
</comment>
<dbReference type="SUPFAM" id="SSF51905">
    <property type="entry name" value="FAD/NAD(P)-binding domain"/>
    <property type="match status" value="1"/>
</dbReference>
<evidence type="ECO:0000256" key="2">
    <source>
        <dbReference type="ARBA" id="ARBA00022630"/>
    </source>
</evidence>
<dbReference type="Pfam" id="PF00890">
    <property type="entry name" value="FAD_binding_2"/>
    <property type="match status" value="1"/>
</dbReference>
<accession>A0A5N8VWH5</accession>
<proteinExistence type="predicted"/>
<evidence type="ECO:0000256" key="3">
    <source>
        <dbReference type="ARBA" id="ARBA00022827"/>
    </source>
</evidence>
<gene>
    <name evidence="6" type="ORF">FNH04_00065</name>
</gene>
<sequence length="469" mass="49305">MSTVTERVNGVVHEAPLVVVAGFGAAGAAAAVAAAESGARVLVCDRAPAVDRGGNTRENLFYMSMKSVDEVDPDLIAALRASTAPAETAAAGWGVDREFLSAWIEDAAPTLKWLRQLGFEFSYSESDIIDDGFAPGLMPHGGGNVMLDVLEDKAKRLGVQFAYETALVDIRTGEDGTVTHVVLESAGARRSVSAQAVILATGGFHGNYELMTQYLGPRARYAVPLTRYAYYNKGEGLRVALGLGAATTGDLGEWHGLTIDARAKGERWVVGGGPLGIMVNTDGRRFVDEALWEPAEKAVRDQPGGTAFYLLDAEGSRHPFYERRFSSGGAPLRANTIEELAELIDVSPEELARTVAEYNAACDADSAGGGAGTSLDIPKTDGAVPLTEAPFEAWPVQAGICFSLGGLRVDAHGRVLSLDGRPIPGLYAAGDVAGGYFGEYVNYTSSLKALVLGRRSGCHASTSESSPTA</sequence>
<feature type="domain" description="FAD-dependent oxidoreductase 2 FAD-binding" evidence="5">
    <location>
        <begin position="18"/>
        <end position="437"/>
    </location>
</feature>
<name>A0A5N8VWH5_9ACTN</name>
<dbReference type="InterPro" id="IPR050315">
    <property type="entry name" value="FAD-oxidoreductase_2"/>
</dbReference>
<keyword evidence="4" id="KW-0560">Oxidoreductase</keyword>
<dbReference type="Gene3D" id="3.90.700.10">
    <property type="entry name" value="Succinate dehydrogenase/fumarate reductase flavoprotein, catalytic domain"/>
    <property type="match status" value="1"/>
</dbReference>
<dbReference type="InterPro" id="IPR003953">
    <property type="entry name" value="FAD-dep_OxRdtase_2_FAD-bd"/>
</dbReference>
<keyword evidence="3" id="KW-0274">FAD</keyword>
<dbReference type="InterPro" id="IPR027477">
    <property type="entry name" value="Succ_DH/fumarate_Rdtase_cat_sf"/>
</dbReference>
<dbReference type="PRINTS" id="PR00368">
    <property type="entry name" value="FADPNR"/>
</dbReference>
<dbReference type="Gene3D" id="3.50.50.60">
    <property type="entry name" value="FAD/NAD(P)-binding domain"/>
    <property type="match status" value="1"/>
</dbReference>
<evidence type="ECO:0000313" key="7">
    <source>
        <dbReference type="Proteomes" id="UP000326979"/>
    </source>
</evidence>
<protein>
    <submittedName>
        <fullName evidence="6">FAD-binding protein</fullName>
    </submittedName>
</protein>
<evidence type="ECO:0000259" key="5">
    <source>
        <dbReference type="Pfam" id="PF00890"/>
    </source>
</evidence>
<dbReference type="EMBL" id="VJZE01000001">
    <property type="protein sequence ID" value="MPY38414.1"/>
    <property type="molecule type" value="Genomic_DNA"/>
</dbReference>
<reference evidence="6 7" key="1">
    <citation type="submission" date="2019-07" db="EMBL/GenBank/DDBJ databases">
        <title>New species of Amycolatopsis and Streptomyces.</title>
        <authorList>
            <person name="Duangmal K."/>
            <person name="Teo W.F.A."/>
            <person name="Lipun K."/>
        </authorList>
    </citation>
    <scope>NUCLEOTIDE SEQUENCE [LARGE SCALE GENOMIC DNA]</scope>
    <source>
        <strain evidence="6 7">TISTR 2346</strain>
    </source>
</reference>
<dbReference type="RefSeq" id="WP_152779099.1">
    <property type="nucleotide sequence ID" value="NZ_BAABEQ010000021.1"/>
</dbReference>
<dbReference type="Proteomes" id="UP000326979">
    <property type="component" value="Unassembled WGS sequence"/>
</dbReference>
<keyword evidence="7" id="KW-1185">Reference proteome</keyword>
<evidence type="ECO:0000256" key="1">
    <source>
        <dbReference type="ARBA" id="ARBA00001974"/>
    </source>
</evidence>
<evidence type="ECO:0000256" key="4">
    <source>
        <dbReference type="ARBA" id="ARBA00023002"/>
    </source>
</evidence>
<keyword evidence="2" id="KW-0285">Flavoprotein</keyword>
<dbReference type="SUPFAM" id="SSF56425">
    <property type="entry name" value="Succinate dehydrogenase/fumarate reductase flavoprotein, catalytic domain"/>
    <property type="match status" value="1"/>
</dbReference>
<dbReference type="AlphaFoldDB" id="A0A5N8VWH5"/>
<organism evidence="6 7">
    <name type="scientific">Streptomyces phyllanthi</name>
    <dbReference type="NCBI Taxonomy" id="1803180"/>
    <lineage>
        <taxon>Bacteria</taxon>
        <taxon>Bacillati</taxon>
        <taxon>Actinomycetota</taxon>
        <taxon>Actinomycetes</taxon>
        <taxon>Kitasatosporales</taxon>
        <taxon>Streptomycetaceae</taxon>
        <taxon>Streptomyces</taxon>
    </lineage>
</organism>
<dbReference type="GO" id="GO:0033765">
    <property type="term" value="F:steroid dehydrogenase activity, acting on the CH-CH group of donors"/>
    <property type="evidence" value="ECO:0007669"/>
    <property type="project" value="UniProtKB-ARBA"/>
</dbReference>
<dbReference type="OrthoDB" id="9813348at2"/>
<dbReference type="InterPro" id="IPR036188">
    <property type="entry name" value="FAD/NAD-bd_sf"/>
</dbReference>
<dbReference type="PANTHER" id="PTHR43400">
    <property type="entry name" value="FUMARATE REDUCTASE"/>
    <property type="match status" value="1"/>
</dbReference>
<dbReference type="PANTHER" id="PTHR43400:SF7">
    <property type="entry name" value="FAD-DEPENDENT OXIDOREDUCTASE 2 FAD BINDING DOMAIN-CONTAINING PROTEIN"/>
    <property type="match status" value="1"/>
</dbReference>